<dbReference type="InterPro" id="IPR050245">
    <property type="entry name" value="PrsA_foldase"/>
</dbReference>
<feature type="compositionally biased region" description="Pro residues" evidence="2">
    <location>
        <begin position="280"/>
        <end position="289"/>
    </location>
</feature>
<dbReference type="Proteomes" id="UP000316609">
    <property type="component" value="Unassembled WGS sequence"/>
</dbReference>
<keyword evidence="1" id="KW-0697">Rotamase</keyword>
<keyword evidence="1" id="KW-0413">Isomerase</keyword>
<feature type="domain" description="PpiC" evidence="3">
    <location>
        <begin position="18"/>
        <end position="114"/>
    </location>
</feature>
<evidence type="ECO:0000313" key="5">
    <source>
        <dbReference type="Proteomes" id="UP000316609"/>
    </source>
</evidence>
<evidence type="ECO:0000313" key="4">
    <source>
        <dbReference type="EMBL" id="TMQ62292.1"/>
    </source>
</evidence>
<dbReference type="PANTHER" id="PTHR47245">
    <property type="entry name" value="PEPTIDYLPROLYL ISOMERASE"/>
    <property type="match status" value="1"/>
</dbReference>
<feature type="region of interest" description="Disordered" evidence="2">
    <location>
        <begin position="264"/>
        <end position="296"/>
    </location>
</feature>
<dbReference type="Gene3D" id="3.10.50.40">
    <property type="match status" value="1"/>
</dbReference>
<dbReference type="PANTHER" id="PTHR47245:SF2">
    <property type="entry name" value="PEPTIDYL-PROLYL CIS-TRANS ISOMERASE HP_0175-RELATED"/>
    <property type="match status" value="1"/>
</dbReference>
<proteinExistence type="predicted"/>
<protein>
    <submittedName>
        <fullName evidence="4">Tetratricopeptide repeat protein</fullName>
    </submittedName>
</protein>
<comment type="caution">
    <text evidence="4">The sequence shown here is derived from an EMBL/GenBank/DDBJ whole genome shotgun (WGS) entry which is preliminary data.</text>
</comment>
<dbReference type="Gene3D" id="1.25.40.10">
    <property type="entry name" value="Tetratricopeptide repeat domain"/>
    <property type="match status" value="1"/>
</dbReference>
<evidence type="ECO:0000256" key="2">
    <source>
        <dbReference type="SAM" id="MobiDB-lite"/>
    </source>
</evidence>
<dbReference type="Pfam" id="PF13145">
    <property type="entry name" value="Rotamase_2"/>
    <property type="match status" value="1"/>
</dbReference>
<accession>A0A538TF78</accession>
<reference evidence="4 5" key="1">
    <citation type="journal article" date="2019" name="Nat. Microbiol.">
        <title>Mediterranean grassland soil C-N compound turnover is dependent on rainfall and depth, and is mediated by genomically divergent microorganisms.</title>
        <authorList>
            <person name="Diamond S."/>
            <person name="Andeer P.F."/>
            <person name="Li Z."/>
            <person name="Crits-Christoph A."/>
            <person name="Burstein D."/>
            <person name="Anantharaman K."/>
            <person name="Lane K.R."/>
            <person name="Thomas B.C."/>
            <person name="Pan C."/>
            <person name="Northen T.R."/>
            <person name="Banfield J.F."/>
        </authorList>
    </citation>
    <scope>NUCLEOTIDE SEQUENCE [LARGE SCALE GENOMIC DNA]</scope>
    <source>
        <strain evidence="4">WS_8</strain>
    </source>
</reference>
<name>A0A538TF78_UNCEI</name>
<sequence length="296" mass="32393">DSEARAYYEAHKSDYRIPAAVTLSHIQVKSEAEAKRILQWARNGQDWKKLAARYSTDSLTRESGGALGSVTRDGQFGSLGRQPALAESAFGIGEGKVGGPFHTDRGWHVLRVESVRAESTRPFEQMMGGIVRQLSAKGSQDYYQSKLAQTKAALGVKPDSNAIKNFVSQKKSAREMFNEAQSAGPPTARIDAYQRLLDNYPSSDVSPQAQFMIGFIHSEELKDYDQAEKAFRAMIDKYPKSELVRSAKWMLEHMRSEGAPGFMNLAGDSIHDGVAGSPSKPAPGRPPSSKPTSGKP</sequence>
<dbReference type="AlphaFoldDB" id="A0A538TF78"/>
<dbReference type="InterPro" id="IPR046357">
    <property type="entry name" value="PPIase_dom_sf"/>
</dbReference>
<dbReference type="InterPro" id="IPR011990">
    <property type="entry name" value="TPR-like_helical_dom_sf"/>
</dbReference>
<dbReference type="InterPro" id="IPR000297">
    <property type="entry name" value="PPIase_PpiC"/>
</dbReference>
<evidence type="ECO:0000259" key="3">
    <source>
        <dbReference type="PROSITE" id="PS50198"/>
    </source>
</evidence>
<dbReference type="PROSITE" id="PS50198">
    <property type="entry name" value="PPIC_PPIASE_2"/>
    <property type="match status" value="1"/>
</dbReference>
<dbReference type="EMBL" id="VBOY01000143">
    <property type="protein sequence ID" value="TMQ62292.1"/>
    <property type="molecule type" value="Genomic_DNA"/>
</dbReference>
<gene>
    <name evidence="4" type="ORF">E6K78_12015</name>
</gene>
<organism evidence="4 5">
    <name type="scientific">Eiseniibacteriota bacterium</name>
    <dbReference type="NCBI Taxonomy" id="2212470"/>
    <lineage>
        <taxon>Bacteria</taxon>
        <taxon>Candidatus Eiseniibacteriota</taxon>
    </lineage>
</organism>
<evidence type="ECO:0000256" key="1">
    <source>
        <dbReference type="PROSITE-ProRule" id="PRU00278"/>
    </source>
</evidence>
<dbReference type="GO" id="GO:0003755">
    <property type="term" value="F:peptidyl-prolyl cis-trans isomerase activity"/>
    <property type="evidence" value="ECO:0007669"/>
    <property type="project" value="UniProtKB-KW"/>
</dbReference>
<feature type="non-terminal residue" evidence="4">
    <location>
        <position position="1"/>
    </location>
</feature>
<dbReference type="SUPFAM" id="SSF54534">
    <property type="entry name" value="FKBP-like"/>
    <property type="match status" value="1"/>
</dbReference>
<dbReference type="InterPro" id="IPR019734">
    <property type="entry name" value="TPR_rpt"/>
</dbReference>
<dbReference type="Pfam" id="PF13174">
    <property type="entry name" value="TPR_6"/>
    <property type="match status" value="1"/>
</dbReference>